<dbReference type="Pfam" id="PF13472">
    <property type="entry name" value="Lipase_GDSL_2"/>
    <property type="match status" value="1"/>
</dbReference>
<dbReference type="InterPro" id="IPR018913">
    <property type="entry name" value="BppU_N"/>
</dbReference>
<feature type="domain" description="SGNH hydrolase-type esterase" evidence="3">
    <location>
        <begin position="575"/>
        <end position="777"/>
    </location>
</feature>
<dbReference type="InterPro" id="IPR013830">
    <property type="entry name" value="SGNH_hydro"/>
</dbReference>
<dbReference type="Proteomes" id="UP000289808">
    <property type="component" value="Unassembled WGS sequence"/>
</dbReference>
<feature type="coiled-coil region" evidence="1">
    <location>
        <begin position="159"/>
        <end position="201"/>
    </location>
</feature>
<evidence type="ECO:0000313" key="5">
    <source>
        <dbReference type="EMBL" id="RXF55140.1"/>
    </source>
</evidence>
<accession>A0A135ZG27</accession>
<organism evidence="5 6">
    <name type="scientific">Lactobacillus crispatus</name>
    <dbReference type="NCBI Taxonomy" id="47770"/>
    <lineage>
        <taxon>Bacteria</taxon>
        <taxon>Bacillati</taxon>
        <taxon>Bacillota</taxon>
        <taxon>Bacilli</taxon>
        <taxon>Lactobacillales</taxon>
        <taxon>Lactobacillaceae</taxon>
        <taxon>Lactobacillus</taxon>
    </lineage>
</organism>
<dbReference type="InterPro" id="IPR036514">
    <property type="entry name" value="SGNH_hydro_sf"/>
</dbReference>
<dbReference type="SUPFAM" id="SSF52266">
    <property type="entry name" value="SGNH hydrolase"/>
    <property type="match status" value="1"/>
</dbReference>
<reference evidence="4" key="2">
    <citation type="submission" date="2024-06" db="EMBL/GenBank/DDBJ databases">
        <title>Vaginal Lactobacillus fatty acid response mechanisms reveal a metabolite-targeted strategy for bacterial vaginosis treatment.</title>
        <authorList>
            <person name="Zhu M."/>
            <person name="Blainey P.C."/>
            <person name="Bloom S.M."/>
            <person name="Kwon D.S."/>
        </authorList>
    </citation>
    <scope>NUCLEOTIDE SEQUENCE</scope>
    <source>
        <strain evidence="4">194_F1_1</strain>
    </source>
</reference>
<evidence type="ECO:0000256" key="1">
    <source>
        <dbReference type="SAM" id="Coils"/>
    </source>
</evidence>
<dbReference type="RefSeq" id="WP_005719140.1">
    <property type="nucleotide sequence ID" value="NZ_CP083392.1"/>
</dbReference>
<feature type="domain" description="BppU N-terminal" evidence="2">
    <location>
        <begin position="4"/>
        <end position="73"/>
    </location>
</feature>
<evidence type="ECO:0000259" key="3">
    <source>
        <dbReference type="Pfam" id="PF13472"/>
    </source>
</evidence>
<gene>
    <name evidence="4" type="ORF">ABVC42_03775</name>
    <name evidence="5" type="ORF">ERD32_11265</name>
</gene>
<evidence type="ECO:0000259" key="2">
    <source>
        <dbReference type="Pfam" id="PF10651"/>
    </source>
</evidence>
<dbReference type="Gene3D" id="3.40.50.1110">
    <property type="entry name" value="SGNH hydrolase"/>
    <property type="match status" value="1"/>
</dbReference>
<dbReference type="Pfam" id="PF10651">
    <property type="entry name" value="BppU_N"/>
    <property type="match status" value="1"/>
</dbReference>
<keyword evidence="7" id="KW-1185">Reference proteome</keyword>
<comment type="caution">
    <text evidence="5">The sequence shown here is derived from an EMBL/GenBank/DDBJ whole genome shotgun (WGS) entry which is preliminary data.</text>
</comment>
<name>A0A135ZG27_9LACO</name>
<evidence type="ECO:0000313" key="7">
    <source>
        <dbReference type="Proteomes" id="UP001434419"/>
    </source>
</evidence>
<keyword evidence="1" id="KW-0175">Coiled coil</keyword>
<sequence>MAVKADITIDIDKQVGELQNLTQIYNARVGDNKTPLTIAWRKNDLPLNLKGLHAYIVGKTGDGSYNSETGKIDFPINTPVSQFEDDGSGTLDGGQSGLTTLLIPKQMWQNSGLFAGYIGLKSEDGSVFTSKDIWFKVLGNVLDAGVEINYFIGDFDKALAEAEKKLQDKTDSFDQITNAALSDLREKYREIAQSSEDLASEYTATLNNITDSLKSMQAYIETHNIVTTDKFENLDKYLTNKVATSYVQPQAFNNLDDLKQKYPNGSNGIMVTTDNGHYYLWNNNSWKDCGTYQSTGIADKSIHLENLSDTLENSLYPNVDEVEITNLLDGYFSKYGTVITQHNASDGDPVHTEKIPVKPGEEYYVYTNNYWDGKAINMMENDTIINYFPSENDAQIKSIKITIPNNVDSLILNGTKQFVPRLFKINSYNQDQDAIDNLAIILKDKEFNFKEINLTQINKTGYWDYTRNGNYTDQAPDNKNAMKSYLPVKVKPFEIYRLTGCSAWNARLYEIIDFQGHLISCCDNENSQSLTTTFMIPKNAAYLEVNEYFLNVQTKLEKAVSIKEKKPLDGLHWGAIGDSWTAIFDKDGKSYVNDVADITGITATNLGAGGTGYVTGGANNWNNQFFKRNIDADTDICTIFGSFNDAYYPDFKFGQKGDTDTATMWGAMLATINNCYKNNPDVLIGIISPGPWGAINPFKTDTMSKLNSHSDTTVNNMAINDFAEKYVQTMKEFAQMYSLPFLDLYHQSNLRPWNDDFINKYYHGQSATDTTHPNPNGLKKYIAPRIASFLEKIIK</sequence>
<protein>
    <submittedName>
        <fullName evidence="5">DUF2479 domain-containing protein</fullName>
    </submittedName>
    <submittedName>
        <fullName evidence="4">GDSL-type esterase/lipase family protein</fullName>
    </submittedName>
</protein>
<reference evidence="5 6" key="1">
    <citation type="submission" date="2019-01" db="EMBL/GenBank/DDBJ databases">
        <title>The genome sequence of Lactobacillus crispatus L49.</title>
        <authorList>
            <person name="Zhong J."/>
            <person name="Zhang J."/>
        </authorList>
    </citation>
    <scope>NUCLEOTIDE SEQUENCE [LARGE SCALE GENOMIC DNA]</scope>
    <source>
        <strain evidence="5 6">L49</strain>
    </source>
</reference>
<proteinExistence type="predicted"/>
<dbReference type="Proteomes" id="UP001434419">
    <property type="component" value="Unassembled WGS sequence"/>
</dbReference>
<dbReference type="EMBL" id="JBETVU010000012">
    <property type="protein sequence ID" value="MES5149046.1"/>
    <property type="molecule type" value="Genomic_DNA"/>
</dbReference>
<dbReference type="EMBL" id="SCLX01000103">
    <property type="protein sequence ID" value="RXF55140.1"/>
    <property type="molecule type" value="Genomic_DNA"/>
</dbReference>
<evidence type="ECO:0000313" key="4">
    <source>
        <dbReference type="EMBL" id="MES5149046.1"/>
    </source>
</evidence>
<dbReference type="AlphaFoldDB" id="A0A135ZG27"/>
<evidence type="ECO:0000313" key="6">
    <source>
        <dbReference type="Proteomes" id="UP000289808"/>
    </source>
</evidence>
<dbReference type="CDD" id="cd00229">
    <property type="entry name" value="SGNH_hydrolase"/>
    <property type="match status" value="1"/>
</dbReference>